<dbReference type="PANTHER" id="PTHR33055">
    <property type="entry name" value="TRANSPOSASE FOR INSERTION SEQUENCE ELEMENT IS1111A"/>
    <property type="match status" value="1"/>
</dbReference>
<organism evidence="4 5">
    <name type="scientific">Pedobacter psychrodurus</name>
    <dbReference type="NCBI Taxonomy" id="2530456"/>
    <lineage>
        <taxon>Bacteria</taxon>
        <taxon>Pseudomonadati</taxon>
        <taxon>Bacteroidota</taxon>
        <taxon>Sphingobacteriia</taxon>
        <taxon>Sphingobacteriales</taxon>
        <taxon>Sphingobacteriaceae</taxon>
        <taxon>Pedobacter</taxon>
    </lineage>
</organism>
<dbReference type="NCBIfam" id="NF033542">
    <property type="entry name" value="transpos_IS110"/>
    <property type="match status" value="1"/>
</dbReference>
<dbReference type="InterPro" id="IPR003346">
    <property type="entry name" value="Transposase_20"/>
</dbReference>
<dbReference type="GO" id="GO:0003677">
    <property type="term" value="F:DNA binding"/>
    <property type="evidence" value="ECO:0007669"/>
    <property type="project" value="InterPro"/>
</dbReference>
<feature type="coiled-coil region" evidence="1">
    <location>
        <begin position="183"/>
        <end position="210"/>
    </location>
</feature>
<feature type="domain" description="Transposase IS116/IS110/IS902 C-terminal" evidence="3">
    <location>
        <begin position="212"/>
        <end position="297"/>
    </location>
</feature>
<evidence type="ECO:0000259" key="2">
    <source>
        <dbReference type="Pfam" id="PF01548"/>
    </source>
</evidence>
<dbReference type="InterPro" id="IPR047650">
    <property type="entry name" value="Transpos_IS110"/>
</dbReference>
<dbReference type="GO" id="GO:0006313">
    <property type="term" value="P:DNA transposition"/>
    <property type="evidence" value="ECO:0007669"/>
    <property type="project" value="InterPro"/>
</dbReference>
<dbReference type="AlphaFoldDB" id="A0A4R0PB60"/>
<name>A0A4R0PB60_9SPHI</name>
<dbReference type="InterPro" id="IPR002525">
    <property type="entry name" value="Transp_IS110-like_N"/>
</dbReference>
<dbReference type="RefSeq" id="WP_131534941.1">
    <property type="nucleotide sequence ID" value="NZ_SJSO01000057.1"/>
</dbReference>
<evidence type="ECO:0000313" key="5">
    <source>
        <dbReference type="Proteomes" id="UP000293925"/>
    </source>
</evidence>
<evidence type="ECO:0000313" key="4">
    <source>
        <dbReference type="EMBL" id="TCD13604.1"/>
    </source>
</evidence>
<reference evidence="4 5" key="1">
    <citation type="submission" date="2019-02" db="EMBL/GenBank/DDBJ databases">
        <title>Pedobacter sp. RP-3-21 sp. nov., isolated from Arctic soil.</title>
        <authorList>
            <person name="Dahal R.H."/>
        </authorList>
    </citation>
    <scope>NUCLEOTIDE SEQUENCE [LARGE SCALE GENOMIC DNA]</scope>
    <source>
        <strain evidence="4 5">RP-3-21</strain>
    </source>
</reference>
<dbReference type="GO" id="GO:0004803">
    <property type="term" value="F:transposase activity"/>
    <property type="evidence" value="ECO:0007669"/>
    <property type="project" value="InterPro"/>
</dbReference>
<dbReference type="EMBL" id="SJSO01000057">
    <property type="protein sequence ID" value="TCD13604.1"/>
    <property type="molecule type" value="Genomic_DNA"/>
</dbReference>
<accession>A0A4R0PB60</accession>
<evidence type="ECO:0000256" key="1">
    <source>
        <dbReference type="SAM" id="Coils"/>
    </source>
</evidence>
<dbReference type="OrthoDB" id="964423at2"/>
<keyword evidence="5" id="KW-1185">Reference proteome</keyword>
<dbReference type="Pfam" id="PF02371">
    <property type="entry name" value="Transposase_20"/>
    <property type="match status" value="1"/>
</dbReference>
<dbReference type="Proteomes" id="UP000293925">
    <property type="component" value="Unassembled WGS sequence"/>
</dbReference>
<sequence length="340" mass="37924">MIVSTNFFIGIDVSKPYFDVSLMAVVNHVKQGIETSQFDNTAAGIKLFEKWLKSHKTTFNQNALVVIENTGIYHRLIWAFCSEKHLPIHIGNAAHIKWSFGIARGKNDKIDSMRLCNYASKEADSLKATATLDPELLHLKDFISARTKLLKQKSSLSVSVKELGNVNGKEHQKLIEKALKNAIDGIAKSIKNIEDQIKRIIAENQGFKQNYKLLMSIPGIGHVTAVYLIGCTANFAGQPSGKELACYAGVAPFEHSSGISIKGKTRVHRMANKELKRLLHMCALSLIQHNAEFKTYYNRKKDEGKHSMSIINAVRNKIALRVAAVIKNQASYKNNYNMAA</sequence>
<feature type="domain" description="Transposase IS110-like N-terminal" evidence="2">
    <location>
        <begin position="9"/>
        <end position="159"/>
    </location>
</feature>
<protein>
    <submittedName>
        <fullName evidence="4">IS110 family transposase</fullName>
    </submittedName>
</protein>
<proteinExistence type="predicted"/>
<comment type="caution">
    <text evidence="4">The sequence shown here is derived from an EMBL/GenBank/DDBJ whole genome shotgun (WGS) entry which is preliminary data.</text>
</comment>
<evidence type="ECO:0000259" key="3">
    <source>
        <dbReference type="Pfam" id="PF02371"/>
    </source>
</evidence>
<dbReference type="PANTHER" id="PTHR33055:SF3">
    <property type="entry name" value="PUTATIVE TRANSPOSASE FOR IS117-RELATED"/>
    <property type="match status" value="1"/>
</dbReference>
<gene>
    <name evidence="4" type="ORF">EZ456_24925</name>
</gene>
<keyword evidence="1" id="KW-0175">Coiled coil</keyword>
<dbReference type="Pfam" id="PF01548">
    <property type="entry name" value="DEDD_Tnp_IS110"/>
    <property type="match status" value="1"/>
</dbReference>